<dbReference type="SUPFAM" id="SSF69318">
    <property type="entry name" value="Integrin alpha N-terminal domain"/>
    <property type="match status" value="3"/>
</dbReference>
<evidence type="ECO:0000259" key="2">
    <source>
        <dbReference type="Pfam" id="PF07593"/>
    </source>
</evidence>
<reference evidence="3 4" key="1">
    <citation type="submission" date="2018-09" db="EMBL/GenBank/DDBJ databases">
        <title>Genome sequencing of strain 6GH32-13.</title>
        <authorList>
            <person name="Weon H.-Y."/>
            <person name="Heo J."/>
            <person name="Kwon S.-W."/>
        </authorList>
    </citation>
    <scope>NUCLEOTIDE SEQUENCE [LARGE SCALE GENOMIC DNA]</scope>
    <source>
        <strain evidence="3 4">5GH32-13</strain>
    </source>
</reference>
<keyword evidence="1" id="KW-0732">Signal</keyword>
<dbReference type="InterPro" id="IPR011519">
    <property type="entry name" value="UnbV_ASPIC"/>
</dbReference>
<evidence type="ECO:0000256" key="1">
    <source>
        <dbReference type="ARBA" id="ARBA00022729"/>
    </source>
</evidence>
<dbReference type="Proteomes" id="UP000263900">
    <property type="component" value="Chromosome"/>
</dbReference>
<dbReference type="EMBL" id="CP032157">
    <property type="protein sequence ID" value="AXY78719.1"/>
    <property type="molecule type" value="Genomic_DNA"/>
</dbReference>
<dbReference type="OrthoDB" id="600363at2"/>
<evidence type="ECO:0000313" key="4">
    <source>
        <dbReference type="Proteomes" id="UP000263900"/>
    </source>
</evidence>
<dbReference type="InterPro" id="IPR013517">
    <property type="entry name" value="FG-GAP"/>
</dbReference>
<dbReference type="Pfam" id="PF13517">
    <property type="entry name" value="FG-GAP_3"/>
    <property type="match status" value="5"/>
</dbReference>
<proteinExistence type="predicted"/>
<dbReference type="PANTHER" id="PTHR16026">
    <property type="entry name" value="CARTILAGE ACIDIC PROTEIN 1"/>
    <property type="match status" value="1"/>
</dbReference>
<feature type="domain" description="ASPIC/UnbV" evidence="2">
    <location>
        <begin position="516"/>
        <end position="572"/>
    </location>
</feature>
<dbReference type="InterPro" id="IPR028994">
    <property type="entry name" value="Integrin_alpha_N"/>
</dbReference>
<sequence length="1106" mass="124090">MLLTGCRSGEPATQPLFEVLDNTRTGLSFSNTLTQTSSINMLKYMYFYNGAGVGAGDFNNDGLIDLFFAANQQPNKLYLNTGNLQFKDATAQAHIPNDTAWSTGVSVADVNNDGLLDIYICRVGNYESLQSHNQLLICERIDKGIPVYKEQAQAYGLDFSGFSTQAAFFDYDLDGDLDMYLLNHSLRYNSTFAARDTYAGTYDSLSGDRLFRNDKGHFTNVTRQSGINSSVIGYGLGIAVSDINLDGWPDLYIGNDFHENDYLYINQKDGTFRDELTNSMMHTSQFSMGVDVADINNDAYPEIISMDMLPSDPYILKRSLGEDAYDIFYTKVKHGYNYQYARNTLQLNRRNGQFSEVGLYAGVYATDWSWAPLWMDFDNDGLKDLFVSNGIPKRLNDIDYVNYISNDEIQRKIRTGEMQEKDLALIDKFPEIKLPNRFFRNTGNVAFEDEGNKIQNERPTYSNGAVYADFDNDGDLDIVVNNIDEPALLYRNTSNDKNNRHFLSIQLKGPANNVNAIGAKAIVFADGAIRTYEKFPAHGFQSSMELPLHIGLDSTEVDSMFIVWPDNTFQPVHWTDTSHITIQYPGNLPKFNYTILTRTSGNDRLPASDITAGGSPSKGGSPVLKNVNLLYRHEENHFVEFDREPLIPHMVSTEGPALAVGDMNGDGLEDVFLGASKGKKNALFLQRSGGQFKKSVQPALDNDSTWEDVDACWVDVNNDKSMDLVVASGGNEYYGHDDFLLPRVYINDGAGHLSKKADAFTGIFMTVSCVVPYDFNKDGYVDLFIGGRAFPYEYGHIPRSYLLENDKTGKFKDVTAKYAPDLVQPGFVTQARWLDIDKDGDQDLLLAMEWNGIAAFINDKGKFTRQWITEKKGWWNFLLPCDIDQDGDIDLIAGNLGLNSRLKASEKEPVKMYYADFDDNGRKETVLTYFLQGREIPFANKDELQRQIPILKKRFLYAADFAKASLEEIFTPEKLKKADLFTADCFSNAIFINQGNSHFTLQSMPWQAQLTQYRDAAIISANNDSLPDILLGGNFYDNNIQMGRYDADMGTILVNKGKGAMAAESINGLVIKGQVRRIQKITIAGQPAYVLARNNDSTLVLQFPNQ</sequence>
<accession>A0A3B7MZR9</accession>
<name>A0A3B7MZR9_9BACT</name>
<gene>
    <name evidence="3" type="ORF">D3H65_21465</name>
</gene>
<dbReference type="Pfam" id="PF07593">
    <property type="entry name" value="UnbV_ASPIC"/>
    <property type="match status" value="1"/>
</dbReference>
<dbReference type="PANTHER" id="PTHR16026:SF0">
    <property type="entry name" value="CARTILAGE ACIDIC PROTEIN 1"/>
    <property type="match status" value="1"/>
</dbReference>
<organism evidence="3 4">
    <name type="scientific">Paraflavitalea soli</name>
    <dbReference type="NCBI Taxonomy" id="2315862"/>
    <lineage>
        <taxon>Bacteria</taxon>
        <taxon>Pseudomonadati</taxon>
        <taxon>Bacteroidota</taxon>
        <taxon>Chitinophagia</taxon>
        <taxon>Chitinophagales</taxon>
        <taxon>Chitinophagaceae</taxon>
        <taxon>Paraflavitalea</taxon>
    </lineage>
</organism>
<dbReference type="InterPro" id="IPR027039">
    <property type="entry name" value="Crtac1"/>
</dbReference>
<keyword evidence="4" id="KW-1185">Reference proteome</keyword>
<dbReference type="KEGG" id="pseg:D3H65_21465"/>
<evidence type="ECO:0000313" key="3">
    <source>
        <dbReference type="EMBL" id="AXY78719.1"/>
    </source>
</evidence>
<dbReference type="Gene3D" id="2.130.10.130">
    <property type="entry name" value="Integrin alpha, N-terminal"/>
    <property type="match status" value="4"/>
</dbReference>
<protein>
    <recommendedName>
        <fullName evidence="2">ASPIC/UnbV domain-containing protein</fullName>
    </recommendedName>
</protein>
<dbReference type="AlphaFoldDB" id="A0A3B7MZR9"/>